<name>A0ACC0BQA5_CATRO</name>
<dbReference type="EMBL" id="CM044702">
    <property type="protein sequence ID" value="KAI5674845.1"/>
    <property type="molecule type" value="Genomic_DNA"/>
</dbReference>
<evidence type="ECO:0000313" key="1">
    <source>
        <dbReference type="EMBL" id="KAI5674845.1"/>
    </source>
</evidence>
<comment type="caution">
    <text evidence="1">The sequence shown here is derived from an EMBL/GenBank/DDBJ whole genome shotgun (WGS) entry which is preliminary data.</text>
</comment>
<keyword evidence="2" id="KW-1185">Reference proteome</keyword>
<dbReference type="Proteomes" id="UP001060085">
    <property type="component" value="Linkage Group LG02"/>
</dbReference>
<reference evidence="2" key="1">
    <citation type="journal article" date="2023" name="Nat. Plants">
        <title>Single-cell RNA sequencing provides a high-resolution roadmap for understanding the multicellular compartmentation of specialized metabolism.</title>
        <authorList>
            <person name="Sun S."/>
            <person name="Shen X."/>
            <person name="Li Y."/>
            <person name="Li Y."/>
            <person name="Wang S."/>
            <person name="Li R."/>
            <person name="Zhang H."/>
            <person name="Shen G."/>
            <person name="Guo B."/>
            <person name="Wei J."/>
            <person name="Xu J."/>
            <person name="St-Pierre B."/>
            <person name="Chen S."/>
            <person name="Sun C."/>
        </authorList>
    </citation>
    <scope>NUCLEOTIDE SEQUENCE [LARGE SCALE GENOMIC DNA]</scope>
</reference>
<organism evidence="1 2">
    <name type="scientific">Catharanthus roseus</name>
    <name type="common">Madagascar periwinkle</name>
    <name type="synonym">Vinca rosea</name>
    <dbReference type="NCBI Taxonomy" id="4058"/>
    <lineage>
        <taxon>Eukaryota</taxon>
        <taxon>Viridiplantae</taxon>
        <taxon>Streptophyta</taxon>
        <taxon>Embryophyta</taxon>
        <taxon>Tracheophyta</taxon>
        <taxon>Spermatophyta</taxon>
        <taxon>Magnoliopsida</taxon>
        <taxon>eudicotyledons</taxon>
        <taxon>Gunneridae</taxon>
        <taxon>Pentapetalae</taxon>
        <taxon>asterids</taxon>
        <taxon>lamiids</taxon>
        <taxon>Gentianales</taxon>
        <taxon>Apocynaceae</taxon>
        <taxon>Rauvolfioideae</taxon>
        <taxon>Vinceae</taxon>
        <taxon>Catharanthinae</taxon>
        <taxon>Catharanthus</taxon>
    </lineage>
</organism>
<protein>
    <submittedName>
        <fullName evidence="1">Uncharacterized protein</fullName>
    </submittedName>
</protein>
<accession>A0ACC0BQA5</accession>
<sequence>MRYEEEEEERAKVREFLRKEVDGWDDPVKATAWFKGFSGQRRDWEGRYLFWRNLILKVARHLGTSIIRPSRLKNIWFCKDGAVSPLCLDRVLLEMYNARDLLRSSDLMDPRSGRLSFILWKAVQVIGISRPSAPDHFIEDYYILSPLLKEKALEVLKLISENHWTSSCVITMRNFLGICGGQEESSAVLSYLSGGGKAKYLVINKKDVIEGVKVSLSDGAVSGVTSLDYDLLHLVWTVEKLEQQLDIIDQRIQK</sequence>
<proteinExistence type="predicted"/>
<gene>
    <name evidence="1" type="ORF">M9H77_05795</name>
</gene>
<evidence type="ECO:0000313" key="2">
    <source>
        <dbReference type="Proteomes" id="UP001060085"/>
    </source>
</evidence>